<evidence type="ECO:0000259" key="4">
    <source>
        <dbReference type="Pfam" id="PF13872"/>
    </source>
</evidence>
<dbReference type="OrthoDB" id="421838at2759"/>
<dbReference type="InterPro" id="IPR027417">
    <property type="entry name" value="P-loop_NTPase"/>
</dbReference>
<dbReference type="Gene3D" id="3.40.50.300">
    <property type="entry name" value="P-loop containing nucleotide triphosphate hydrolases"/>
    <property type="match status" value="1"/>
</dbReference>
<feature type="compositionally biased region" description="Basic residues" evidence="2">
    <location>
        <begin position="1176"/>
        <end position="1188"/>
    </location>
</feature>
<keyword evidence="7" id="KW-1185">Reference proteome</keyword>
<feature type="region of interest" description="Disordered" evidence="2">
    <location>
        <begin position="1270"/>
        <end position="1333"/>
    </location>
</feature>
<dbReference type="Pfam" id="PF13871">
    <property type="entry name" value="Helicase_C_4"/>
    <property type="match status" value="1"/>
</dbReference>
<evidence type="ECO:0000313" key="7">
    <source>
        <dbReference type="Proteomes" id="UP000887568"/>
    </source>
</evidence>
<organism evidence="6 7">
    <name type="scientific">Patiria miniata</name>
    <name type="common">Bat star</name>
    <name type="synonym">Asterina miniata</name>
    <dbReference type="NCBI Taxonomy" id="46514"/>
    <lineage>
        <taxon>Eukaryota</taxon>
        <taxon>Metazoa</taxon>
        <taxon>Echinodermata</taxon>
        <taxon>Eleutherozoa</taxon>
        <taxon>Asterozoa</taxon>
        <taxon>Asteroidea</taxon>
        <taxon>Valvatacea</taxon>
        <taxon>Valvatida</taxon>
        <taxon>Asterinidae</taxon>
        <taxon>Patiria</taxon>
    </lineage>
</organism>
<accession>A0A913ZGI2</accession>
<dbReference type="GO" id="GO:0042393">
    <property type="term" value="F:histone binding"/>
    <property type="evidence" value="ECO:0007669"/>
    <property type="project" value="TreeGrafter"/>
</dbReference>
<proteinExistence type="inferred from homology"/>
<dbReference type="PANTHER" id="PTHR12706">
    <property type="entry name" value="STRAWBERRY NOTCH-RELATED"/>
    <property type="match status" value="1"/>
</dbReference>
<feature type="region of interest" description="Disordered" evidence="2">
    <location>
        <begin position="76"/>
        <end position="103"/>
    </location>
</feature>
<evidence type="ECO:0000313" key="6">
    <source>
        <dbReference type="EnsemblMetazoa" id="XP_038050120.1"/>
    </source>
</evidence>
<dbReference type="Proteomes" id="UP000887568">
    <property type="component" value="Unplaced"/>
</dbReference>
<dbReference type="Pfam" id="PF13872">
    <property type="entry name" value="AAA_34"/>
    <property type="match status" value="1"/>
</dbReference>
<dbReference type="SUPFAM" id="SSF52540">
    <property type="entry name" value="P-loop containing nucleoside triphosphate hydrolases"/>
    <property type="match status" value="2"/>
</dbReference>
<dbReference type="GO" id="GO:0005634">
    <property type="term" value="C:nucleus"/>
    <property type="evidence" value="ECO:0007669"/>
    <property type="project" value="TreeGrafter"/>
</dbReference>
<feature type="domain" description="SBNO alpha/beta" evidence="5">
    <location>
        <begin position="904"/>
        <end position="1012"/>
    </location>
</feature>
<dbReference type="PANTHER" id="PTHR12706:SF33">
    <property type="entry name" value="PROTEIN WITH HELICASE_C DOMAIN"/>
    <property type="match status" value="1"/>
</dbReference>
<feature type="domain" description="Strawberry notch helicase C" evidence="3">
    <location>
        <begin position="583"/>
        <end position="868"/>
    </location>
</feature>
<dbReference type="InterPro" id="IPR026741">
    <property type="entry name" value="SNO"/>
</dbReference>
<dbReference type="InterPro" id="IPR039187">
    <property type="entry name" value="SNO_AAA"/>
</dbReference>
<dbReference type="GO" id="GO:0006355">
    <property type="term" value="P:regulation of DNA-templated transcription"/>
    <property type="evidence" value="ECO:0007669"/>
    <property type="project" value="InterPro"/>
</dbReference>
<feature type="compositionally biased region" description="Basic and acidic residues" evidence="2">
    <location>
        <begin position="1195"/>
        <end position="1208"/>
    </location>
</feature>
<dbReference type="InterPro" id="IPR057332">
    <property type="entry name" value="SBNO_a/b_dom"/>
</dbReference>
<dbReference type="InterPro" id="IPR026937">
    <property type="entry name" value="SBNO_Helicase_C_dom"/>
</dbReference>
<protein>
    <recommendedName>
        <fullName evidence="8">Protein strawberry notch</fullName>
    </recommendedName>
</protein>
<evidence type="ECO:0000259" key="5">
    <source>
        <dbReference type="Pfam" id="PF25373"/>
    </source>
</evidence>
<reference evidence="6" key="1">
    <citation type="submission" date="2022-11" db="UniProtKB">
        <authorList>
            <consortium name="EnsemblMetazoa"/>
        </authorList>
    </citation>
    <scope>IDENTIFICATION</scope>
</reference>
<dbReference type="Gene3D" id="3.30.160.60">
    <property type="entry name" value="Classic Zinc Finger"/>
    <property type="match status" value="1"/>
</dbReference>
<dbReference type="GeneID" id="119723505"/>
<evidence type="ECO:0008006" key="8">
    <source>
        <dbReference type="Google" id="ProtNLM"/>
    </source>
</evidence>
<dbReference type="OMA" id="DGFYCSK"/>
<evidence type="ECO:0000256" key="1">
    <source>
        <dbReference type="ARBA" id="ARBA00006992"/>
    </source>
</evidence>
<feature type="compositionally biased region" description="Low complexity" evidence="2">
    <location>
        <begin position="1284"/>
        <end position="1303"/>
    </location>
</feature>
<dbReference type="EnsemblMetazoa" id="XM_038194192.1">
    <property type="protein sequence ID" value="XP_038050120.1"/>
    <property type="gene ID" value="LOC119723505"/>
</dbReference>
<comment type="similarity">
    <text evidence="1">Belongs to the SBNO family.</text>
</comment>
<name>A0A913ZGI2_PATMI</name>
<dbReference type="Pfam" id="PF25373">
    <property type="entry name" value="SBNO"/>
    <property type="match status" value="1"/>
</dbReference>
<feature type="region of interest" description="Disordered" evidence="2">
    <location>
        <begin position="1143"/>
        <end position="1212"/>
    </location>
</feature>
<dbReference type="RefSeq" id="XP_038050120.1">
    <property type="nucleotide sequence ID" value="XM_038194192.1"/>
</dbReference>
<evidence type="ECO:0000259" key="3">
    <source>
        <dbReference type="Pfam" id="PF13871"/>
    </source>
</evidence>
<evidence type="ECO:0000256" key="2">
    <source>
        <dbReference type="SAM" id="MobiDB-lite"/>
    </source>
</evidence>
<dbReference type="GO" id="GO:0031490">
    <property type="term" value="F:chromatin DNA binding"/>
    <property type="evidence" value="ECO:0007669"/>
    <property type="project" value="TreeGrafter"/>
</dbReference>
<feature type="domain" description="Strawberry notch AAA" evidence="4">
    <location>
        <begin position="129"/>
        <end position="440"/>
    </location>
</feature>
<sequence length="1377" mass="150116">MQNQDHQLVQGNPHQVRGDAAFLVNGAVGMMGGQFPSSVGMNALAGGGPGMQDAMLSQMGIAGPSGSSRNDQMMGGVTTGGGGSNRRVGRGDSSEMAQDISDEGVQETLSKEVFATYKSTDLIPGAIVHPGDIVEAASLAAVPLPKATYDLAASIPRELITGGKLSRLQLEGILYACQRHQKILPNGNRAGCFIGDAAGVGKGRQIAGIILDNYCRSRTKHIWFSISADLKVDAQRDFHDIGCHIKVIEGCQQLDKETRVLGLPKDFQQGVIFSTYATLVSSTQKGGSWGSARQSRLEQLIRWCGGTDFNGCLVFDECHKAKHFIPGKEDRSTKVAVAVTTIQRMLPQARVLYCSATGVTDVKNMAFMERLGMWGDGASFESFEKFLEAITKRGLGVAEMLAMEMKASGMYLSRGLSFKQAEFVTVEMDLTEEQVKMYDTAAHVWNELKNSLEAALGRTNSGSPRIWSFFWSCHQRFFKQLCLGVKVPRIVGEAKKALEEGYCVVIGLQSTGEASLDSEMTKTGSGQSGFVSVAREILVRFINQHFPTLVISDTEAARDDDWSKTAKTMLLEFAKEMPLPNSPLDDIIDQLGGASAVAEMTGRKGRMVRDGPNAQARYQPRTPADSFDVNSLNVQERNSFMSGKKLVAIISDAASTGISLHADTRVKNQRRRLHLTIELPWSADKAVQQMGRSHRSNQTSGPLYKLLTTNLGGERRFAASVARRLQTLGALTQGDRRAATGADLTQFNFDTPYGRSALRTMYTSICNNELAAGVALSSISPEKPDADFSELNAELQECTSIMAVMETYASIGRKVNDKDSTDVSRFLNRILGLRVERQNLIFNYFYECLQAAIARAKKEGKYSEGLVDINASSVEMVCPPKTVFKEANTSTPTQLLSLSVDRGLSWEAALERAERFTGKRDGFYCSKREQFGKKLYVLATQKEDSTHHFKIARPNTGVSPYDEDYADLTMRYKPISKDEAEDGWKEQYEATKDKCMHGSHCKNPATCMIGSRLHRMDLLCGGIVTLLSTLEATVAKHAQKLDLSKASYSMRVVRVALSDEKRVIGIRYPECLVDIAEEELREKKVIEALQAKLRQNAANGAVMTSVGLSHTPKLAVVEPESPVNPKLVKKAMTAPVTLNTFFKTTPRFDNGESKSSSPSPSDDKKKDNTTSAAGKVKQRGAKRGRPKSTRYSLRGQDKETLECSKNEGSDDDCCIVTEDHTSTTPQTPNGTDQLKDCTLKQDGTGSIMDHSTGKVGEQPEDVKMGVPEDLAIPSPHSTVGELPTVDGSGSVQQVSNSSTVQSNCPGTKRPLQDANGRPADTASQPATKKQKSANRLLETTTKQGFLGKLTCPVCNKEFPTGTWIAQLNKHIDACLTA</sequence>